<protein>
    <submittedName>
        <fullName evidence="2">Uncharacterized protein</fullName>
    </submittedName>
</protein>
<evidence type="ECO:0000313" key="3">
    <source>
        <dbReference type="Proteomes" id="UP000523447"/>
    </source>
</evidence>
<feature type="compositionally biased region" description="Polar residues" evidence="1">
    <location>
        <begin position="238"/>
        <end position="248"/>
    </location>
</feature>
<feature type="region of interest" description="Disordered" evidence="1">
    <location>
        <begin position="337"/>
        <end position="422"/>
    </location>
</feature>
<feature type="compositionally biased region" description="Low complexity" evidence="1">
    <location>
        <begin position="198"/>
        <end position="208"/>
    </location>
</feature>
<feature type="compositionally biased region" description="Low complexity" evidence="1">
    <location>
        <begin position="394"/>
        <end position="406"/>
    </location>
</feature>
<gene>
    <name evidence="2" type="ORF">HGA07_16515</name>
</gene>
<comment type="caution">
    <text evidence="2">The sequence shown here is derived from an EMBL/GenBank/DDBJ whole genome shotgun (WGS) entry which is preliminary data.</text>
</comment>
<dbReference type="AlphaFoldDB" id="A0A7X6RIK7"/>
<feature type="compositionally biased region" description="Low complexity" evidence="1">
    <location>
        <begin position="366"/>
        <end position="387"/>
    </location>
</feature>
<reference evidence="2 3" key="1">
    <citation type="submission" date="2020-04" db="EMBL/GenBank/DDBJ databases">
        <title>MicrobeNet Type strains.</title>
        <authorList>
            <person name="Nicholson A.C."/>
        </authorList>
    </citation>
    <scope>NUCLEOTIDE SEQUENCE [LARGE SCALE GENOMIC DNA]</scope>
    <source>
        <strain evidence="2 3">DSM 44445</strain>
    </source>
</reference>
<accession>A0A7X6RIK7</accession>
<feature type="compositionally biased region" description="Polar residues" evidence="1">
    <location>
        <begin position="272"/>
        <end position="282"/>
    </location>
</feature>
<organism evidence="2 3">
    <name type="scientific">Nocardia veterana</name>
    <dbReference type="NCBI Taxonomy" id="132249"/>
    <lineage>
        <taxon>Bacteria</taxon>
        <taxon>Bacillati</taxon>
        <taxon>Actinomycetota</taxon>
        <taxon>Actinomycetes</taxon>
        <taxon>Mycobacteriales</taxon>
        <taxon>Nocardiaceae</taxon>
        <taxon>Nocardia</taxon>
    </lineage>
</organism>
<feature type="compositionally biased region" description="Low complexity" evidence="1">
    <location>
        <begin position="293"/>
        <end position="307"/>
    </location>
</feature>
<feature type="region of interest" description="Disordered" evidence="1">
    <location>
        <begin position="185"/>
        <end position="316"/>
    </location>
</feature>
<keyword evidence="3" id="KW-1185">Reference proteome</keyword>
<evidence type="ECO:0000313" key="2">
    <source>
        <dbReference type="EMBL" id="NKY87230.1"/>
    </source>
</evidence>
<dbReference type="Proteomes" id="UP000523447">
    <property type="component" value="Unassembled WGS sequence"/>
</dbReference>
<proteinExistence type="predicted"/>
<dbReference type="RefSeq" id="WP_040723858.1">
    <property type="nucleotide sequence ID" value="NZ_CAWPHS010000008.1"/>
</dbReference>
<name>A0A7X6RIK7_9NOCA</name>
<dbReference type="EMBL" id="JAAXPE010000016">
    <property type="protein sequence ID" value="NKY87230.1"/>
    <property type="molecule type" value="Genomic_DNA"/>
</dbReference>
<sequence length="571" mass="59025">MSDDMPQVFMPNPDKLPNGLTFSTAVQERYRGLPKMYFDSWESFGKGTKEDVPEKPPVVQIQGASGANIRNYELWVDTLKQIYDSLREDDIGVRGVVKKAADLVDQGRGLVAAEINDLTSYARINPLDVKTVSKLFSGDDPPLDSSFLPTGGGELTEDNYMMTVVASMSARLHKVMSAVHEKMVETADLPDPGKKPPLKTTPVKLGTDSPDDPAGDPSGKGKETATPPGADVPLGANTDRTAGSTTADMPQPWNWDGAERGTTGAPAGVETAASSGKGQSSDDALAKIRDLESQATSAPAAQQSGGSNSPTSQGMSPLGYALPAVMSALANRGPMGDAMGNRYPSPVSGGRAEAVGRAPGSGANNARTAPPATGGTQAPAAAAAKPVGAEDKSAAPAKPAGQAGPARVSSGNTVTPVAATGPVDKDGRVVFTFVDGRSVRVSPVVSQALTAAVGNAATTDANKAYEHTPVKVPDGKAVDAQKDPNELMTGDVARWERRTALVVKFDEEPDMHLEVIVEGGLQRFENHMSDKAGDFGPFSGFVHPPGIEPQPVGDDGSPTVIPVAASATAPA</sequence>
<evidence type="ECO:0000256" key="1">
    <source>
        <dbReference type="SAM" id="MobiDB-lite"/>
    </source>
</evidence>